<dbReference type="EMBL" id="CADCTR010003297">
    <property type="protein sequence ID" value="CAA9392852.1"/>
    <property type="molecule type" value="Genomic_DNA"/>
</dbReference>
<evidence type="ECO:0000313" key="2">
    <source>
        <dbReference type="EMBL" id="CAA9392852.1"/>
    </source>
</evidence>
<proteinExistence type="predicted"/>
<name>A0A6J4NMS3_9CHLR</name>
<sequence length="120" mass="13703">MTSTESFQDFDNVEELPTRPIETEHRVVLPGKPRAVGNIEAARQQKERLAEINEIADQAERTRDFTNGPAWNDNAQELHEGGWTYEITYGLRIWSHPEGGGWKSEETAIHFLRSGWEPGL</sequence>
<accession>A0A6J4NMS3</accession>
<dbReference type="AlphaFoldDB" id="A0A6J4NMS3"/>
<protein>
    <submittedName>
        <fullName evidence="2">Uncharacterized protein</fullName>
    </submittedName>
</protein>
<organism evidence="2">
    <name type="scientific">uncultured Chloroflexia bacterium</name>
    <dbReference type="NCBI Taxonomy" id="1672391"/>
    <lineage>
        <taxon>Bacteria</taxon>
        <taxon>Bacillati</taxon>
        <taxon>Chloroflexota</taxon>
        <taxon>Chloroflexia</taxon>
        <taxon>environmental samples</taxon>
    </lineage>
</organism>
<reference evidence="2" key="1">
    <citation type="submission" date="2020-02" db="EMBL/GenBank/DDBJ databases">
        <authorList>
            <person name="Meier V. D."/>
        </authorList>
    </citation>
    <scope>NUCLEOTIDE SEQUENCE</scope>
    <source>
        <strain evidence="2">AVDCRST_MAG93</strain>
    </source>
</reference>
<gene>
    <name evidence="2" type="ORF">AVDCRST_MAG93-9818</name>
</gene>
<feature type="region of interest" description="Disordered" evidence="1">
    <location>
        <begin position="1"/>
        <end position="22"/>
    </location>
</feature>
<evidence type="ECO:0000256" key="1">
    <source>
        <dbReference type="SAM" id="MobiDB-lite"/>
    </source>
</evidence>